<dbReference type="EMBL" id="JAKWBI020000112">
    <property type="protein sequence ID" value="KAJ2902442.1"/>
    <property type="molecule type" value="Genomic_DNA"/>
</dbReference>
<dbReference type="SMART" id="SM00088">
    <property type="entry name" value="PINT"/>
    <property type="match status" value="1"/>
</dbReference>
<feature type="compositionally biased region" description="Acidic residues" evidence="3">
    <location>
        <begin position="239"/>
        <end position="253"/>
    </location>
</feature>
<keyword evidence="6" id="KW-1185">Reference proteome</keyword>
<dbReference type="PANTHER" id="PTHR15350:SF5">
    <property type="entry name" value="COP9 SIGNALOSOME COMPLEX SUBUNIT 7"/>
    <property type="match status" value="1"/>
</dbReference>
<feature type="domain" description="PCI" evidence="4">
    <location>
        <begin position="1"/>
        <end position="145"/>
    </location>
</feature>
<evidence type="ECO:0000313" key="5">
    <source>
        <dbReference type="EMBL" id="KAJ2902442.1"/>
    </source>
</evidence>
<evidence type="ECO:0000259" key="4">
    <source>
        <dbReference type="PROSITE" id="PS50250"/>
    </source>
</evidence>
<name>A0AAD5WTU7_9PEZI</name>
<evidence type="ECO:0000313" key="6">
    <source>
        <dbReference type="Proteomes" id="UP001201980"/>
    </source>
</evidence>
<sequence length="266" mass="28732">MALLSSASSPRMAADLILRATSTPGAYVFSELLYHPNVQSLAMSEDHQPHLKHLQIFAHGTHQDYLSDPSLPPLNDAQTLKLRQLSLISLASDLDALSYANLQKKLALNSPRELEEFVISAIYANLLTGTLDPARQSVSITSVSPLRDAAPASVPKMQKGLQEWSSRCVDTLQKLEEEIRSIKSAAAKRAADAQRQEVMLEALAEQEKSSKGGGGGGSAASQARKAKRSAGLGSHHQEDNDEGAMDLDEDDDGGEKKRGRRKLLPS</sequence>
<dbReference type="Pfam" id="PF01399">
    <property type="entry name" value="PCI"/>
    <property type="match status" value="1"/>
</dbReference>
<keyword evidence="2" id="KW-0736">Signalosome</keyword>
<gene>
    <name evidence="5" type="ORF">MKZ38_000571</name>
</gene>
<dbReference type="Pfam" id="PF22061">
    <property type="entry name" value="CSN7_HB_subdom"/>
    <property type="match status" value="1"/>
</dbReference>
<evidence type="ECO:0000256" key="2">
    <source>
        <dbReference type="ARBA" id="ARBA00022790"/>
    </source>
</evidence>
<feature type="compositionally biased region" description="Basic residues" evidence="3">
    <location>
        <begin position="257"/>
        <end position="266"/>
    </location>
</feature>
<dbReference type="InterPro" id="IPR045237">
    <property type="entry name" value="COPS7/eIF3m"/>
</dbReference>
<accession>A0AAD5WTU7</accession>
<reference evidence="5" key="1">
    <citation type="submission" date="2022-07" db="EMBL/GenBank/DDBJ databases">
        <title>Draft genome sequence of Zalerion maritima ATCC 34329, a (micro)plastics degrading marine fungus.</title>
        <authorList>
            <person name="Paco A."/>
            <person name="Goncalves M.F.M."/>
            <person name="Rocha-Santos T.A.P."/>
            <person name="Alves A."/>
        </authorList>
    </citation>
    <scope>NUCLEOTIDE SEQUENCE</scope>
    <source>
        <strain evidence="5">ATCC 34329</strain>
    </source>
</reference>
<evidence type="ECO:0000256" key="3">
    <source>
        <dbReference type="SAM" id="MobiDB-lite"/>
    </source>
</evidence>
<dbReference type="AlphaFoldDB" id="A0AAD5WTU7"/>
<organism evidence="5 6">
    <name type="scientific">Zalerion maritima</name>
    <dbReference type="NCBI Taxonomy" id="339359"/>
    <lineage>
        <taxon>Eukaryota</taxon>
        <taxon>Fungi</taxon>
        <taxon>Dikarya</taxon>
        <taxon>Ascomycota</taxon>
        <taxon>Pezizomycotina</taxon>
        <taxon>Sordariomycetes</taxon>
        <taxon>Lulworthiomycetidae</taxon>
        <taxon>Lulworthiales</taxon>
        <taxon>Lulworthiaceae</taxon>
        <taxon>Zalerion</taxon>
    </lineage>
</organism>
<dbReference type="PROSITE" id="PS50250">
    <property type="entry name" value="PCI"/>
    <property type="match status" value="1"/>
</dbReference>
<protein>
    <recommendedName>
        <fullName evidence="4">PCI domain-containing protein</fullName>
    </recommendedName>
</protein>
<feature type="region of interest" description="Disordered" evidence="3">
    <location>
        <begin position="205"/>
        <end position="266"/>
    </location>
</feature>
<comment type="similarity">
    <text evidence="1">Belongs to the CSN7/EIF3M family. CSN7 subfamily.</text>
</comment>
<dbReference type="GO" id="GO:0008180">
    <property type="term" value="C:COP9 signalosome"/>
    <property type="evidence" value="ECO:0007669"/>
    <property type="project" value="UniProtKB-KW"/>
</dbReference>
<evidence type="ECO:0000256" key="1">
    <source>
        <dbReference type="ARBA" id="ARBA00008482"/>
    </source>
</evidence>
<dbReference type="InterPro" id="IPR000717">
    <property type="entry name" value="PCI_dom"/>
</dbReference>
<comment type="caution">
    <text evidence="5">The sequence shown here is derived from an EMBL/GenBank/DDBJ whole genome shotgun (WGS) entry which is preliminary data.</text>
</comment>
<dbReference type="PANTHER" id="PTHR15350">
    <property type="entry name" value="COP9 SIGNALOSOME COMPLEX SUBUNIT 7/DENDRITIC CELL PROTEIN GA17"/>
    <property type="match status" value="1"/>
</dbReference>
<dbReference type="Proteomes" id="UP001201980">
    <property type="component" value="Unassembled WGS sequence"/>
</dbReference>
<proteinExistence type="inferred from homology"/>